<dbReference type="EMBL" id="LIAE01010474">
    <property type="protein sequence ID" value="PAV60321.1"/>
    <property type="molecule type" value="Genomic_DNA"/>
</dbReference>
<evidence type="ECO:0000313" key="2">
    <source>
        <dbReference type="EMBL" id="PAV60321.1"/>
    </source>
</evidence>
<evidence type="ECO:0000313" key="3">
    <source>
        <dbReference type="Proteomes" id="UP000218231"/>
    </source>
</evidence>
<feature type="compositionally biased region" description="Polar residues" evidence="1">
    <location>
        <begin position="95"/>
        <end position="113"/>
    </location>
</feature>
<feature type="region of interest" description="Disordered" evidence="1">
    <location>
        <begin position="1"/>
        <end position="122"/>
    </location>
</feature>
<reference evidence="2 3" key="1">
    <citation type="journal article" date="2017" name="Curr. Biol.">
        <title>Genome architecture and evolution of a unichromosomal asexual nematode.</title>
        <authorList>
            <person name="Fradin H."/>
            <person name="Zegar C."/>
            <person name="Gutwein M."/>
            <person name="Lucas J."/>
            <person name="Kovtun M."/>
            <person name="Corcoran D."/>
            <person name="Baugh L.R."/>
            <person name="Kiontke K."/>
            <person name="Gunsalus K."/>
            <person name="Fitch D.H."/>
            <person name="Piano F."/>
        </authorList>
    </citation>
    <scope>NUCLEOTIDE SEQUENCE [LARGE SCALE GENOMIC DNA]</scope>
    <source>
        <strain evidence="2">PF1309</strain>
    </source>
</reference>
<organism evidence="2 3">
    <name type="scientific">Diploscapter pachys</name>
    <dbReference type="NCBI Taxonomy" id="2018661"/>
    <lineage>
        <taxon>Eukaryota</taxon>
        <taxon>Metazoa</taxon>
        <taxon>Ecdysozoa</taxon>
        <taxon>Nematoda</taxon>
        <taxon>Chromadorea</taxon>
        <taxon>Rhabditida</taxon>
        <taxon>Rhabditina</taxon>
        <taxon>Rhabditomorpha</taxon>
        <taxon>Rhabditoidea</taxon>
        <taxon>Rhabditidae</taxon>
        <taxon>Diploscapter</taxon>
    </lineage>
</organism>
<evidence type="ECO:0000256" key="1">
    <source>
        <dbReference type="SAM" id="MobiDB-lite"/>
    </source>
</evidence>
<gene>
    <name evidence="2" type="ORF">WR25_15431</name>
</gene>
<feature type="compositionally biased region" description="Polar residues" evidence="1">
    <location>
        <begin position="1"/>
        <end position="13"/>
    </location>
</feature>
<sequence>MKSDQLDQGNAQNLHIPDTARSRARSIEGKPKKPSRPLSTDPKAVRKREKRARETAEEAEARRAKARSDQQKRRRINSADEGSTMRVYKPRNRDGQTSIGASDSSTAGNQPSKSKMLEDNDK</sequence>
<accession>A0A2A2JFD9</accession>
<dbReference type="Proteomes" id="UP000218231">
    <property type="component" value="Unassembled WGS sequence"/>
</dbReference>
<proteinExistence type="predicted"/>
<name>A0A2A2JFD9_9BILA</name>
<dbReference type="AlphaFoldDB" id="A0A2A2JFD9"/>
<protein>
    <submittedName>
        <fullName evidence="2">Uncharacterized protein</fullName>
    </submittedName>
</protein>
<keyword evidence="3" id="KW-1185">Reference proteome</keyword>
<comment type="caution">
    <text evidence="2">The sequence shown here is derived from an EMBL/GenBank/DDBJ whole genome shotgun (WGS) entry which is preliminary data.</text>
</comment>
<feature type="compositionally biased region" description="Basic and acidic residues" evidence="1">
    <location>
        <begin position="18"/>
        <end position="31"/>
    </location>
</feature>
<feature type="compositionally biased region" description="Basic and acidic residues" evidence="1">
    <location>
        <begin position="51"/>
        <end position="71"/>
    </location>
</feature>